<sequence length="449" mass="50982">MRMNYWHIFICSILLFTVSPAKGKIAELQEQDGPEIKHNIELYSRLIKAGEFENAYEPWLYVFTHSPLATPDVCTDGTKILHALIAAEQDSAEHQKLFEQLTAIYDRQAELLDSLNVISKKPVTLQEIRGRKAHEYVVFAGDQMDTDTVYQMLQDAVPVTDEASECYMLQDLINISLKKLQADNTHKKQFVLDFLTVSGRLAQIKDKTQDEKGRQFLKIVENDVNSCFINSGMAGCENMQKAFKPEIEANRHNLVYLKQIISIMERLKCTDDEAYFAASEAAYSIEPTAETALGCAYMFYKQDSIGKSQHFFDQAIELEKDTLTKAKNSYEAAVMLYSKKHFSKAREYAQKALSFDPKCGKAYMLIAQMYASSPNWSDEATLNKCTYYAAIDKLQQAKAADPRLTDEAQRLIVTYATKVPKKEDLFFLGLKKGNAVTIGGWIKEKTTIK</sequence>
<evidence type="ECO:0000313" key="1">
    <source>
        <dbReference type="EMBL" id="MBU3856453.1"/>
    </source>
</evidence>
<dbReference type="Gene3D" id="1.25.40.10">
    <property type="entry name" value="Tetratricopeptide repeat domain"/>
    <property type="match status" value="1"/>
</dbReference>
<dbReference type="InterPro" id="IPR011990">
    <property type="entry name" value="TPR-like_helical_dom_sf"/>
</dbReference>
<reference evidence="1" key="1">
    <citation type="journal article" date="2021" name="PeerJ">
        <title>Extensive microbial diversity within the chicken gut microbiome revealed by metagenomics and culture.</title>
        <authorList>
            <person name="Gilroy R."/>
            <person name="Ravi A."/>
            <person name="Getino M."/>
            <person name="Pursley I."/>
            <person name="Horton D.L."/>
            <person name="Alikhan N.F."/>
            <person name="Baker D."/>
            <person name="Gharbi K."/>
            <person name="Hall N."/>
            <person name="Watson M."/>
            <person name="Adriaenssens E.M."/>
            <person name="Foster-Nyarko E."/>
            <person name="Jarju S."/>
            <person name="Secka A."/>
            <person name="Antonio M."/>
            <person name="Oren A."/>
            <person name="Chaudhuri R.R."/>
            <person name="La Ragione R."/>
            <person name="Hildebrand F."/>
            <person name="Pallen M.J."/>
        </authorList>
    </citation>
    <scope>NUCLEOTIDE SEQUENCE</scope>
    <source>
        <strain evidence="1">8470</strain>
    </source>
</reference>
<dbReference type="SUPFAM" id="SSF48452">
    <property type="entry name" value="TPR-like"/>
    <property type="match status" value="1"/>
</dbReference>
<protein>
    <recommendedName>
        <fullName evidence="3">Tetratricopeptide repeat protein</fullName>
    </recommendedName>
</protein>
<dbReference type="Proteomes" id="UP000784286">
    <property type="component" value="Unassembled WGS sequence"/>
</dbReference>
<evidence type="ECO:0000313" key="2">
    <source>
        <dbReference type="Proteomes" id="UP000784286"/>
    </source>
</evidence>
<dbReference type="EMBL" id="JAHLFJ010000075">
    <property type="protein sequence ID" value="MBU3856453.1"/>
    <property type="molecule type" value="Genomic_DNA"/>
</dbReference>
<evidence type="ECO:0008006" key="3">
    <source>
        <dbReference type="Google" id="ProtNLM"/>
    </source>
</evidence>
<reference evidence="1" key="2">
    <citation type="submission" date="2021-04" db="EMBL/GenBank/DDBJ databases">
        <authorList>
            <person name="Gilroy R."/>
        </authorList>
    </citation>
    <scope>NUCLEOTIDE SEQUENCE</scope>
    <source>
        <strain evidence="1">8470</strain>
    </source>
</reference>
<name>A0A948X785_9BACT</name>
<organism evidence="1 2">
    <name type="scientific">Candidatus Phocaeicola excrementipullorum</name>
    <dbReference type="NCBI Taxonomy" id="2838731"/>
    <lineage>
        <taxon>Bacteria</taxon>
        <taxon>Pseudomonadati</taxon>
        <taxon>Bacteroidota</taxon>
        <taxon>Bacteroidia</taxon>
        <taxon>Bacteroidales</taxon>
        <taxon>Bacteroidaceae</taxon>
        <taxon>Phocaeicola</taxon>
    </lineage>
</organism>
<dbReference type="AlphaFoldDB" id="A0A948X785"/>
<accession>A0A948X785</accession>
<proteinExistence type="predicted"/>
<comment type="caution">
    <text evidence="1">The sequence shown here is derived from an EMBL/GenBank/DDBJ whole genome shotgun (WGS) entry which is preliminary data.</text>
</comment>
<gene>
    <name evidence="1" type="ORF">H9928_07865</name>
</gene>